<reference evidence="2 3" key="1">
    <citation type="submission" date="2014-08" db="EMBL/GenBank/DDBJ databases">
        <title>Complete genome of a marine bacteria Jeotgalibacillus malaysiensis.</title>
        <authorList>
            <person name="Yaakop A.S."/>
            <person name="Chan K.-G."/>
            <person name="Goh K.M."/>
        </authorList>
    </citation>
    <scope>NUCLEOTIDE SEQUENCE [LARGE SCALE GENOMIC DNA]</scope>
    <source>
        <strain evidence="2 3">D5</strain>
    </source>
</reference>
<dbReference type="HOGENOM" id="CLU_089333_1_2_9"/>
<gene>
    <name evidence="2" type="ORF">JMA_09810</name>
</gene>
<keyword evidence="3" id="KW-1185">Reference proteome</keyword>
<proteinExistence type="predicted"/>
<evidence type="ECO:0000259" key="1">
    <source>
        <dbReference type="Pfam" id="PF13338"/>
    </source>
</evidence>
<dbReference type="Pfam" id="PF13338">
    <property type="entry name" value="AbiEi_4"/>
    <property type="match status" value="1"/>
</dbReference>
<name>A0A0B5AP46_9BACL</name>
<evidence type="ECO:0000313" key="2">
    <source>
        <dbReference type="EMBL" id="AJD90298.1"/>
    </source>
</evidence>
<dbReference type="InterPro" id="IPR025159">
    <property type="entry name" value="AbiEi_N"/>
</dbReference>
<feature type="domain" description="AbiEi antitoxin N-terminal" evidence="1">
    <location>
        <begin position="5"/>
        <end position="51"/>
    </location>
</feature>
<accession>A0A0B5AP46</accession>
<organism evidence="2 3">
    <name type="scientific">Jeotgalibacillus malaysiensis</name>
    <dbReference type="NCBI Taxonomy" id="1508404"/>
    <lineage>
        <taxon>Bacteria</taxon>
        <taxon>Bacillati</taxon>
        <taxon>Bacillota</taxon>
        <taxon>Bacilli</taxon>
        <taxon>Bacillales</taxon>
        <taxon>Caryophanaceae</taxon>
        <taxon>Jeotgalibacillus</taxon>
    </lineage>
</organism>
<dbReference type="EMBL" id="CP009416">
    <property type="protein sequence ID" value="AJD90298.1"/>
    <property type="molecule type" value="Genomic_DNA"/>
</dbReference>
<dbReference type="KEGG" id="jeo:JMA_09810"/>
<protein>
    <recommendedName>
        <fullName evidence="1">AbiEi antitoxin N-terminal domain-containing protein</fullName>
    </recommendedName>
</protein>
<dbReference type="Proteomes" id="UP000031449">
    <property type="component" value="Chromosome"/>
</dbReference>
<dbReference type="BioCyc" id="JESP1508404:G14D9-10213-MONOMER"/>
<sequence>MSYREKLEQLIKERSGIVVTSEAEKHGIPRHYLTVLLREGALEKVSHGVYITPDTFEDEMYIIQMRNPKVIFSHETAVFLHDLTDRDPLEWSVTVPTGYNTAKLKSAGIKAYSVKKTLHLMGAAEVQTMFGRKVIAYDRERTICDLIRNKNNMDIAVLNDSIKKYLNSKDKNIPLLMKYAGELRVQKILRTYMEVLL</sequence>
<dbReference type="OrthoDB" id="9801429at2"/>
<dbReference type="STRING" id="1508404.JMA_09810"/>
<dbReference type="AlphaFoldDB" id="A0A0B5AP46"/>
<evidence type="ECO:0000313" key="3">
    <source>
        <dbReference type="Proteomes" id="UP000031449"/>
    </source>
</evidence>